<keyword evidence="2" id="KW-1185">Reference proteome</keyword>
<dbReference type="OrthoDB" id="564871at2"/>
<evidence type="ECO:0000313" key="2">
    <source>
        <dbReference type="Proteomes" id="UP000255265"/>
    </source>
</evidence>
<reference evidence="1 2" key="1">
    <citation type="submission" date="2018-07" db="EMBL/GenBank/DDBJ databases">
        <title>Genomic Encyclopedia of Type Strains, Phase IV (KMG-IV): sequencing the most valuable type-strain genomes for metagenomic binning, comparative biology and taxonomic classification.</title>
        <authorList>
            <person name="Goeker M."/>
        </authorList>
    </citation>
    <scope>NUCLEOTIDE SEQUENCE [LARGE SCALE GENOMIC DNA]</scope>
    <source>
        <strain evidence="1 2">DSM 21352</strain>
    </source>
</reference>
<protein>
    <recommendedName>
        <fullName evidence="3">Glycosyltransferase</fullName>
    </recommendedName>
</protein>
<gene>
    <name evidence="1" type="ORF">DFR41_109178</name>
</gene>
<accession>A0A370F990</accession>
<evidence type="ECO:0000313" key="1">
    <source>
        <dbReference type="EMBL" id="RDI21379.1"/>
    </source>
</evidence>
<sequence length="240" mass="28121">MKWGTKYGPHYVNRLYAMARRQMTGDFSFVCLTDDERGIRPEVRCLPIPQLAMELKPGQPDRAWRKLTTFEADLHGLRGTALFVDLDVVIVGGLDAFFEQPGEFLIIHDYPRFWRLGERVTGNSSVYRFELGAHADVLAYFRTHMDEVPRQYRNEQAYLSAFLHRQGKLSYWPAEWCPSFKYHSIPPWPLNLWKQPEVPPGARIVIFHGECNPPDALAGRRNRRFRHIEPAGWVDQHWRE</sequence>
<dbReference type="InterPro" id="IPR029044">
    <property type="entry name" value="Nucleotide-diphossugar_trans"/>
</dbReference>
<dbReference type="STRING" id="433924.NS331_08185"/>
<name>A0A370F990_9BURK</name>
<proteinExistence type="predicted"/>
<comment type="caution">
    <text evidence="1">The sequence shown here is derived from an EMBL/GenBank/DDBJ whole genome shotgun (WGS) entry which is preliminary data.</text>
</comment>
<dbReference type="Proteomes" id="UP000255265">
    <property type="component" value="Unassembled WGS sequence"/>
</dbReference>
<dbReference type="EMBL" id="QQAV01000009">
    <property type="protein sequence ID" value="RDI21379.1"/>
    <property type="molecule type" value="Genomic_DNA"/>
</dbReference>
<dbReference type="AlphaFoldDB" id="A0A370F990"/>
<organism evidence="1 2">
    <name type="scientific">Pseudacidovorax intermedius</name>
    <dbReference type="NCBI Taxonomy" id="433924"/>
    <lineage>
        <taxon>Bacteria</taxon>
        <taxon>Pseudomonadati</taxon>
        <taxon>Pseudomonadota</taxon>
        <taxon>Betaproteobacteria</taxon>
        <taxon>Burkholderiales</taxon>
        <taxon>Comamonadaceae</taxon>
        <taxon>Pseudacidovorax</taxon>
    </lineage>
</organism>
<evidence type="ECO:0008006" key="3">
    <source>
        <dbReference type="Google" id="ProtNLM"/>
    </source>
</evidence>
<dbReference type="RefSeq" id="WP_114804096.1">
    <property type="nucleotide sequence ID" value="NZ_QQAV01000009.1"/>
</dbReference>
<dbReference type="SUPFAM" id="SSF53448">
    <property type="entry name" value="Nucleotide-diphospho-sugar transferases"/>
    <property type="match status" value="1"/>
</dbReference>